<feature type="compositionally biased region" description="Polar residues" evidence="1">
    <location>
        <begin position="1"/>
        <end position="10"/>
    </location>
</feature>
<sequence length="101" mass="11730">MHTKGTTNPPSFGPTREPRDAPRQRQRHRRPLQLTSREGEHLRSRAAEFRVWSKAGGAASKRRRRRRRRVACRGIGFAERIPTRPGKHYVCSLGPIHPDRF</sequence>
<name>A0A2R6WRX0_MARPO</name>
<proteinExistence type="predicted"/>
<evidence type="ECO:0000256" key="1">
    <source>
        <dbReference type="SAM" id="MobiDB-lite"/>
    </source>
</evidence>
<evidence type="ECO:0000313" key="3">
    <source>
        <dbReference type="Proteomes" id="UP000244005"/>
    </source>
</evidence>
<keyword evidence="3" id="KW-1185">Reference proteome</keyword>
<protein>
    <submittedName>
        <fullName evidence="2">Uncharacterized protein</fullName>
    </submittedName>
</protein>
<dbReference type="AlphaFoldDB" id="A0A2R6WRX0"/>
<dbReference type="Gramene" id="Mp7g04920.1">
    <property type="protein sequence ID" value="Mp7g04920.1.cds"/>
    <property type="gene ID" value="Mp7g04920"/>
</dbReference>
<organism evidence="2 3">
    <name type="scientific">Marchantia polymorpha</name>
    <name type="common">Common liverwort</name>
    <name type="synonym">Marchantia aquatica</name>
    <dbReference type="NCBI Taxonomy" id="3197"/>
    <lineage>
        <taxon>Eukaryota</taxon>
        <taxon>Viridiplantae</taxon>
        <taxon>Streptophyta</taxon>
        <taxon>Embryophyta</taxon>
        <taxon>Marchantiophyta</taxon>
        <taxon>Marchantiopsida</taxon>
        <taxon>Marchantiidae</taxon>
        <taxon>Marchantiales</taxon>
        <taxon>Marchantiaceae</taxon>
        <taxon>Marchantia</taxon>
    </lineage>
</organism>
<dbReference type="Proteomes" id="UP000244005">
    <property type="component" value="Unassembled WGS sequence"/>
</dbReference>
<gene>
    <name evidence="2" type="ORF">MARPO_0062s0034</name>
</gene>
<dbReference type="EMBL" id="KZ772734">
    <property type="protein sequence ID" value="PTQ36608.1"/>
    <property type="molecule type" value="Genomic_DNA"/>
</dbReference>
<evidence type="ECO:0000313" key="2">
    <source>
        <dbReference type="EMBL" id="PTQ36608.1"/>
    </source>
</evidence>
<accession>A0A2R6WRX0</accession>
<feature type="region of interest" description="Disordered" evidence="1">
    <location>
        <begin position="1"/>
        <end position="43"/>
    </location>
</feature>
<reference evidence="3" key="1">
    <citation type="journal article" date="2017" name="Cell">
        <title>Insights into land plant evolution garnered from the Marchantia polymorpha genome.</title>
        <authorList>
            <person name="Bowman J.L."/>
            <person name="Kohchi T."/>
            <person name="Yamato K.T."/>
            <person name="Jenkins J."/>
            <person name="Shu S."/>
            <person name="Ishizaki K."/>
            <person name="Yamaoka S."/>
            <person name="Nishihama R."/>
            <person name="Nakamura Y."/>
            <person name="Berger F."/>
            <person name="Adam C."/>
            <person name="Aki S.S."/>
            <person name="Althoff F."/>
            <person name="Araki T."/>
            <person name="Arteaga-Vazquez M.A."/>
            <person name="Balasubrmanian S."/>
            <person name="Barry K."/>
            <person name="Bauer D."/>
            <person name="Boehm C.R."/>
            <person name="Briginshaw L."/>
            <person name="Caballero-Perez J."/>
            <person name="Catarino B."/>
            <person name="Chen F."/>
            <person name="Chiyoda S."/>
            <person name="Chovatia M."/>
            <person name="Davies K.M."/>
            <person name="Delmans M."/>
            <person name="Demura T."/>
            <person name="Dierschke T."/>
            <person name="Dolan L."/>
            <person name="Dorantes-Acosta A.E."/>
            <person name="Eklund D.M."/>
            <person name="Florent S.N."/>
            <person name="Flores-Sandoval E."/>
            <person name="Fujiyama A."/>
            <person name="Fukuzawa H."/>
            <person name="Galik B."/>
            <person name="Grimanelli D."/>
            <person name="Grimwood J."/>
            <person name="Grossniklaus U."/>
            <person name="Hamada T."/>
            <person name="Haseloff J."/>
            <person name="Hetherington A.J."/>
            <person name="Higo A."/>
            <person name="Hirakawa Y."/>
            <person name="Hundley H.N."/>
            <person name="Ikeda Y."/>
            <person name="Inoue K."/>
            <person name="Inoue S.I."/>
            <person name="Ishida S."/>
            <person name="Jia Q."/>
            <person name="Kakita M."/>
            <person name="Kanazawa T."/>
            <person name="Kawai Y."/>
            <person name="Kawashima T."/>
            <person name="Kennedy M."/>
            <person name="Kinose K."/>
            <person name="Kinoshita T."/>
            <person name="Kohara Y."/>
            <person name="Koide E."/>
            <person name="Komatsu K."/>
            <person name="Kopischke S."/>
            <person name="Kubo M."/>
            <person name="Kyozuka J."/>
            <person name="Lagercrantz U."/>
            <person name="Lin S.S."/>
            <person name="Lindquist E."/>
            <person name="Lipzen A.M."/>
            <person name="Lu C.W."/>
            <person name="De Luna E."/>
            <person name="Martienssen R.A."/>
            <person name="Minamino N."/>
            <person name="Mizutani M."/>
            <person name="Mizutani M."/>
            <person name="Mochizuki N."/>
            <person name="Monte I."/>
            <person name="Mosher R."/>
            <person name="Nagasaki H."/>
            <person name="Nakagami H."/>
            <person name="Naramoto S."/>
            <person name="Nishitani K."/>
            <person name="Ohtani M."/>
            <person name="Okamoto T."/>
            <person name="Okumura M."/>
            <person name="Phillips J."/>
            <person name="Pollak B."/>
            <person name="Reinders A."/>
            <person name="Rovekamp M."/>
            <person name="Sano R."/>
            <person name="Sawa S."/>
            <person name="Schmid M.W."/>
            <person name="Shirakawa M."/>
            <person name="Solano R."/>
            <person name="Spunde A."/>
            <person name="Suetsugu N."/>
            <person name="Sugano S."/>
            <person name="Sugiyama A."/>
            <person name="Sun R."/>
            <person name="Suzuki Y."/>
            <person name="Takenaka M."/>
            <person name="Takezawa D."/>
            <person name="Tomogane H."/>
            <person name="Tsuzuki M."/>
            <person name="Ueda T."/>
            <person name="Umeda M."/>
            <person name="Ward J.M."/>
            <person name="Watanabe Y."/>
            <person name="Yazaki K."/>
            <person name="Yokoyama R."/>
            <person name="Yoshitake Y."/>
            <person name="Yotsui I."/>
            <person name="Zachgo S."/>
            <person name="Schmutz J."/>
        </authorList>
    </citation>
    <scope>NUCLEOTIDE SEQUENCE [LARGE SCALE GENOMIC DNA]</scope>
    <source>
        <strain evidence="3">Tak-1</strain>
    </source>
</reference>